<dbReference type="GO" id="GO:0004523">
    <property type="term" value="F:RNA-DNA hybrid ribonuclease activity"/>
    <property type="evidence" value="ECO:0007669"/>
    <property type="project" value="InterPro"/>
</dbReference>
<comment type="caution">
    <text evidence="2">The sequence shown here is derived from an EMBL/GenBank/DDBJ whole genome shotgun (WGS) entry which is preliminary data.</text>
</comment>
<feature type="domain" description="RNase H type-1" evidence="1">
    <location>
        <begin position="1"/>
        <end position="36"/>
    </location>
</feature>
<dbReference type="Pfam" id="PF13456">
    <property type="entry name" value="RVT_3"/>
    <property type="match status" value="1"/>
</dbReference>
<dbReference type="InterPro" id="IPR002156">
    <property type="entry name" value="RNaseH_domain"/>
</dbReference>
<reference evidence="2" key="1">
    <citation type="submission" date="2020-01" db="EMBL/GenBank/DDBJ databases">
        <authorList>
            <person name="Mishra B."/>
        </authorList>
    </citation>
    <scope>NUCLEOTIDE SEQUENCE [LARGE SCALE GENOMIC DNA]</scope>
</reference>
<keyword evidence="3" id="KW-1185">Reference proteome</keyword>
<protein>
    <recommendedName>
        <fullName evidence="1">RNase H type-1 domain-containing protein</fullName>
    </recommendedName>
</protein>
<dbReference type="GO" id="GO:0003676">
    <property type="term" value="F:nucleic acid binding"/>
    <property type="evidence" value="ECO:0007669"/>
    <property type="project" value="InterPro"/>
</dbReference>
<name>A0A6D2JPQ5_9BRAS</name>
<dbReference type="OrthoDB" id="1752183at2759"/>
<gene>
    <name evidence="2" type="ORF">MERR_LOCUS30173</name>
</gene>
<evidence type="ECO:0000313" key="2">
    <source>
        <dbReference type="EMBL" id="CAA7042938.1"/>
    </source>
</evidence>
<evidence type="ECO:0000259" key="1">
    <source>
        <dbReference type="Pfam" id="PF13456"/>
    </source>
</evidence>
<evidence type="ECO:0000313" key="3">
    <source>
        <dbReference type="Proteomes" id="UP000467841"/>
    </source>
</evidence>
<organism evidence="2 3">
    <name type="scientific">Microthlaspi erraticum</name>
    <dbReference type="NCBI Taxonomy" id="1685480"/>
    <lineage>
        <taxon>Eukaryota</taxon>
        <taxon>Viridiplantae</taxon>
        <taxon>Streptophyta</taxon>
        <taxon>Embryophyta</taxon>
        <taxon>Tracheophyta</taxon>
        <taxon>Spermatophyta</taxon>
        <taxon>Magnoliopsida</taxon>
        <taxon>eudicotyledons</taxon>
        <taxon>Gunneridae</taxon>
        <taxon>Pentapetalae</taxon>
        <taxon>rosids</taxon>
        <taxon>malvids</taxon>
        <taxon>Brassicales</taxon>
        <taxon>Brassicaceae</taxon>
        <taxon>Coluteocarpeae</taxon>
        <taxon>Microthlaspi</taxon>
    </lineage>
</organism>
<dbReference type="AlphaFoldDB" id="A0A6D2JPQ5"/>
<dbReference type="Proteomes" id="UP000467841">
    <property type="component" value="Unassembled WGS sequence"/>
</dbReference>
<sequence length="75" mass="8427">MAELLGVYYGLLMAWESKVQRVEVEVDSEMVVGFLKTGISEVLCILCRSCYVPDDLNALFLEDSAGVLTLRRVRL</sequence>
<accession>A0A6D2JPQ5</accession>
<dbReference type="EMBL" id="CACVBM020001274">
    <property type="protein sequence ID" value="CAA7042938.1"/>
    <property type="molecule type" value="Genomic_DNA"/>
</dbReference>
<proteinExistence type="predicted"/>